<proteinExistence type="predicted"/>
<dbReference type="Proteomes" id="UP000008553">
    <property type="component" value="Unassembled WGS sequence"/>
</dbReference>
<gene>
    <name evidence="1" type="ORF">PY03850</name>
</gene>
<keyword evidence="2" id="KW-1185">Reference proteome</keyword>
<dbReference type="EMBL" id="AABL01001141">
    <property type="protein sequence ID" value="EAA15623.1"/>
    <property type="molecule type" value="Genomic_DNA"/>
</dbReference>
<reference evidence="1 2" key="1">
    <citation type="journal article" date="2002" name="Nature">
        <title>Genome sequence and comparative analysis of the model rodent malaria parasite Plasmodium yoelii yoelii.</title>
        <authorList>
            <person name="Carlton J.M."/>
            <person name="Angiuoli S.V."/>
            <person name="Suh B.B."/>
            <person name="Kooij T.W."/>
            <person name="Pertea M."/>
            <person name="Silva J.C."/>
            <person name="Ermolaeva M.D."/>
            <person name="Allen J.E."/>
            <person name="Selengut J.D."/>
            <person name="Koo H.L."/>
            <person name="Peterson J.D."/>
            <person name="Pop M."/>
            <person name="Kosack D.S."/>
            <person name="Shumway M.F."/>
            <person name="Bidwell S.L."/>
            <person name="Shallom S.J."/>
            <person name="van Aken S.E."/>
            <person name="Riedmuller S.B."/>
            <person name="Feldblyum T.V."/>
            <person name="Cho J.K."/>
            <person name="Quackenbush J."/>
            <person name="Sedegah M."/>
            <person name="Shoaibi A."/>
            <person name="Cummings L.M."/>
            <person name="Florens L."/>
            <person name="Yates J.R."/>
            <person name="Raine J.D."/>
            <person name="Sinden R.E."/>
            <person name="Harris M.A."/>
            <person name="Cunningham D.A."/>
            <person name="Preiser P.R."/>
            <person name="Bergman L.W."/>
            <person name="Vaidya A.B."/>
            <person name="van Lin L.H."/>
            <person name="Janse C.J."/>
            <person name="Waters A.P."/>
            <person name="Smith H.O."/>
            <person name="White O.R."/>
            <person name="Salzberg S.L."/>
            <person name="Venter J.C."/>
            <person name="Fraser C.M."/>
            <person name="Hoffman S.L."/>
            <person name="Gardner M.J."/>
            <person name="Carucci D.J."/>
        </authorList>
    </citation>
    <scope>NUCLEOTIDE SEQUENCE [LARGE SCALE GENOMIC DNA]</scope>
    <source>
        <strain evidence="1 2">17XNL</strain>
    </source>
</reference>
<dbReference type="InParanoid" id="Q7RHY3"/>
<name>Q7RHY3_PLAYO</name>
<sequence length="8" mass="964">MSPQLYIL</sequence>
<accession>Q7RHY3</accession>
<evidence type="ECO:0000313" key="1">
    <source>
        <dbReference type="EMBL" id="EAA15623.1"/>
    </source>
</evidence>
<evidence type="ECO:0000313" key="2">
    <source>
        <dbReference type="Proteomes" id="UP000008553"/>
    </source>
</evidence>
<comment type="caution">
    <text evidence="1">The sequence shown here is derived from an EMBL/GenBank/DDBJ whole genome shotgun (WGS) entry which is preliminary data.</text>
</comment>
<protein>
    <submittedName>
        <fullName evidence="1">Uncharacterized protein</fullName>
    </submittedName>
</protein>
<organism evidence="1 2">
    <name type="scientific">Plasmodium yoelii yoelii</name>
    <dbReference type="NCBI Taxonomy" id="73239"/>
    <lineage>
        <taxon>Eukaryota</taxon>
        <taxon>Sar</taxon>
        <taxon>Alveolata</taxon>
        <taxon>Apicomplexa</taxon>
        <taxon>Aconoidasida</taxon>
        <taxon>Haemosporida</taxon>
        <taxon>Plasmodiidae</taxon>
        <taxon>Plasmodium</taxon>
        <taxon>Plasmodium (Vinckeia)</taxon>
    </lineage>
</organism>